<gene>
    <name evidence="1" type="ORF">AMEX_G1087</name>
</gene>
<dbReference type="Proteomes" id="UP000752171">
    <property type="component" value="Unassembled WGS sequence"/>
</dbReference>
<comment type="caution">
    <text evidence="1">The sequence shown here is derived from an EMBL/GenBank/DDBJ whole genome shotgun (WGS) entry which is preliminary data.</text>
</comment>
<evidence type="ECO:0000313" key="2">
    <source>
        <dbReference type="Proteomes" id="UP000752171"/>
    </source>
</evidence>
<organism evidence="1 2">
    <name type="scientific">Astyanax mexicanus</name>
    <name type="common">Blind cave fish</name>
    <name type="synonym">Astyanax fasciatus mexicanus</name>
    <dbReference type="NCBI Taxonomy" id="7994"/>
    <lineage>
        <taxon>Eukaryota</taxon>
        <taxon>Metazoa</taxon>
        <taxon>Chordata</taxon>
        <taxon>Craniata</taxon>
        <taxon>Vertebrata</taxon>
        <taxon>Euteleostomi</taxon>
        <taxon>Actinopterygii</taxon>
        <taxon>Neopterygii</taxon>
        <taxon>Teleostei</taxon>
        <taxon>Ostariophysi</taxon>
        <taxon>Characiformes</taxon>
        <taxon>Characoidei</taxon>
        <taxon>Acestrorhamphidae</taxon>
        <taxon>Acestrorhamphinae</taxon>
        <taxon>Astyanax</taxon>
    </lineage>
</organism>
<evidence type="ECO:0000313" key="1">
    <source>
        <dbReference type="EMBL" id="KAG9282425.1"/>
    </source>
</evidence>
<accession>A0A8T2MKA3</accession>
<sequence length="213" mass="24935">MIFLDAKKYNEARYLWLIYLNLLNPSCRFKISERIDFRSEVKDHLPVFRDLVCSKVHFSGDETPLHGMDDILHQSTKRAFEPYGNVMPLGMNYKVPSVILVSKEDGLHTAPPIYVTDMYERTFTLQFLLVWKKQVYEKHMVVCCNMEDRWVLYDNHPDVLPKDFNYDLEDFRNDYPVYLACYVNITQPGHSNVTDVPVAEGGVGTSVWDWEPV</sequence>
<dbReference type="AlphaFoldDB" id="A0A8T2MKA3"/>
<protein>
    <submittedName>
        <fullName evidence="1">Uncharacterized protein</fullName>
    </submittedName>
</protein>
<name>A0A8T2MKA3_ASTMX</name>
<dbReference type="EMBL" id="JAICCE010000001">
    <property type="protein sequence ID" value="KAG9282425.1"/>
    <property type="molecule type" value="Genomic_DNA"/>
</dbReference>
<proteinExistence type="predicted"/>
<reference evidence="1 2" key="1">
    <citation type="submission" date="2021-07" db="EMBL/GenBank/DDBJ databases">
        <authorList>
            <person name="Imarazene B."/>
            <person name="Zahm M."/>
            <person name="Klopp C."/>
            <person name="Cabau C."/>
            <person name="Beille S."/>
            <person name="Jouanno E."/>
            <person name="Castinel A."/>
            <person name="Lluch J."/>
            <person name="Gil L."/>
            <person name="Kuchtly C."/>
            <person name="Lopez Roques C."/>
            <person name="Donnadieu C."/>
            <person name="Parrinello H."/>
            <person name="Journot L."/>
            <person name="Du K."/>
            <person name="Schartl M."/>
            <person name="Retaux S."/>
            <person name="Guiguen Y."/>
        </authorList>
    </citation>
    <scope>NUCLEOTIDE SEQUENCE [LARGE SCALE GENOMIC DNA]</scope>
    <source>
        <strain evidence="1">Pach_M1</strain>
        <tissue evidence="1">Testis</tissue>
    </source>
</reference>